<name>A0A8S4SED6_9NEOP</name>
<evidence type="ECO:0000256" key="1">
    <source>
        <dbReference type="SAM" id="MobiDB-lite"/>
    </source>
</evidence>
<sequence length="80" mass="8773">MKSSSSIQPFDVHRWTYVIQGVLKSMDLGHLFLAAPMNPLDFVCPPRLGPPKTAFTGAVPSQYSQTSNGSPSYLPLQLHD</sequence>
<proteinExistence type="predicted"/>
<feature type="region of interest" description="Disordered" evidence="1">
    <location>
        <begin position="55"/>
        <end position="80"/>
    </location>
</feature>
<feature type="compositionally biased region" description="Polar residues" evidence="1">
    <location>
        <begin position="59"/>
        <end position="71"/>
    </location>
</feature>
<accession>A0A8S4SED6</accession>
<dbReference type="EMBL" id="CAKXAJ010026337">
    <property type="protein sequence ID" value="CAH2267031.1"/>
    <property type="molecule type" value="Genomic_DNA"/>
</dbReference>
<dbReference type="Proteomes" id="UP000838756">
    <property type="component" value="Unassembled WGS sequence"/>
</dbReference>
<evidence type="ECO:0000313" key="2">
    <source>
        <dbReference type="EMBL" id="CAH2267031.1"/>
    </source>
</evidence>
<organism evidence="2 3">
    <name type="scientific">Pararge aegeria aegeria</name>
    <dbReference type="NCBI Taxonomy" id="348720"/>
    <lineage>
        <taxon>Eukaryota</taxon>
        <taxon>Metazoa</taxon>
        <taxon>Ecdysozoa</taxon>
        <taxon>Arthropoda</taxon>
        <taxon>Hexapoda</taxon>
        <taxon>Insecta</taxon>
        <taxon>Pterygota</taxon>
        <taxon>Neoptera</taxon>
        <taxon>Endopterygota</taxon>
        <taxon>Lepidoptera</taxon>
        <taxon>Glossata</taxon>
        <taxon>Ditrysia</taxon>
        <taxon>Papilionoidea</taxon>
        <taxon>Nymphalidae</taxon>
        <taxon>Satyrinae</taxon>
        <taxon>Satyrini</taxon>
        <taxon>Parargina</taxon>
        <taxon>Pararge</taxon>
    </lineage>
</organism>
<evidence type="ECO:0000313" key="3">
    <source>
        <dbReference type="Proteomes" id="UP000838756"/>
    </source>
</evidence>
<reference evidence="2" key="1">
    <citation type="submission" date="2022-03" db="EMBL/GenBank/DDBJ databases">
        <authorList>
            <person name="Lindestad O."/>
        </authorList>
    </citation>
    <scope>NUCLEOTIDE SEQUENCE</scope>
</reference>
<protein>
    <submittedName>
        <fullName evidence="2">Jg6730 protein</fullName>
    </submittedName>
</protein>
<gene>
    <name evidence="2" type="primary">jg6730</name>
    <name evidence="2" type="ORF">PAEG_LOCUS25626</name>
</gene>
<comment type="caution">
    <text evidence="2">The sequence shown here is derived from an EMBL/GenBank/DDBJ whole genome shotgun (WGS) entry which is preliminary data.</text>
</comment>
<dbReference type="AlphaFoldDB" id="A0A8S4SED6"/>
<keyword evidence="3" id="KW-1185">Reference proteome</keyword>